<keyword evidence="3" id="KW-1185">Reference proteome</keyword>
<evidence type="ECO:0000313" key="3">
    <source>
        <dbReference type="Proteomes" id="UP001163846"/>
    </source>
</evidence>
<feature type="transmembrane region" description="Helical" evidence="1">
    <location>
        <begin position="124"/>
        <end position="142"/>
    </location>
</feature>
<organism evidence="2 3">
    <name type="scientific">Lentinula raphanica</name>
    <dbReference type="NCBI Taxonomy" id="153919"/>
    <lineage>
        <taxon>Eukaryota</taxon>
        <taxon>Fungi</taxon>
        <taxon>Dikarya</taxon>
        <taxon>Basidiomycota</taxon>
        <taxon>Agaricomycotina</taxon>
        <taxon>Agaricomycetes</taxon>
        <taxon>Agaricomycetidae</taxon>
        <taxon>Agaricales</taxon>
        <taxon>Marasmiineae</taxon>
        <taxon>Omphalotaceae</taxon>
        <taxon>Lentinula</taxon>
    </lineage>
</organism>
<reference evidence="2" key="1">
    <citation type="submission" date="2022-08" db="EMBL/GenBank/DDBJ databases">
        <authorList>
            <consortium name="DOE Joint Genome Institute"/>
            <person name="Min B."/>
            <person name="Riley R."/>
            <person name="Sierra-Patev S."/>
            <person name="Naranjo-Ortiz M."/>
            <person name="Looney B."/>
            <person name="Konkel Z."/>
            <person name="Slot J.C."/>
            <person name="Sakamoto Y."/>
            <person name="Steenwyk J.L."/>
            <person name="Rokas A."/>
            <person name="Carro J."/>
            <person name="Camarero S."/>
            <person name="Ferreira P."/>
            <person name="Molpeceres G."/>
            <person name="Ruiz-Duenas F.J."/>
            <person name="Serrano A."/>
            <person name="Henrissat B."/>
            <person name="Drula E."/>
            <person name="Hughes K.W."/>
            <person name="Mata J.L."/>
            <person name="Ishikawa N.K."/>
            <person name="Vargas-Isla R."/>
            <person name="Ushijima S."/>
            <person name="Smith C.A."/>
            <person name="Ahrendt S."/>
            <person name="Andreopoulos W."/>
            <person name="He G."/>
            <person name="Labutti K."/>
            <person name="Lipzen A."/>
            <person name="Ng V."/>
            <person name="Sandor L."/>
            <person name="Barry K."/>
            <person name="Martinez A.T."/>
            <person name="Xiao Y."/>
            <person name="Gibbons J.G."/>
            <person name="Terashima K."/>
            <person name="Hibbett D.S."/>
            <person name="Grigoriev I.V."/>
        </authorList>
    </citation>
    <scope>NUCLEOTIDE SEQUENCE</scope>
    <source>
        <strain evidence="2">TFB9207</strain>
    </source>
</reference>
<dbReference type="AlphaFoldDB" id="A0AA38P0Y2"/>
<dbReference type="Proteomes" id="UP001163846">
    <property type="component" value="Unassembled WGS sequence"/>
</dbReference>
<dbReference type="SUPFAM" id="SSF51735">
    <property type="entry name" value="NAD(P)-binding Rossmann-fold domains"/>
    <property type="match status" value="1"/>
</dbReference>
<evidence type="ECO:0000256" key="1">
    <source>
        <dbReference type="SAM" id="Phobius"/>
    </source>
</evidence>
<evidence type="ECO:0000313" key="2">
    <source>
        <dbReference type="EMBL" id="KAJ3834277.1"/>
    </source>
</evidence>
<proteinExistence type="predicted"/>
<name>A0AA38P0Y2_9AGAR</name>
<dbReference type="Gene3D" id="3.40.50.720">
    <property type="entry name" value="NAD(P)-binding Rossmann-like Domain"/>
    <property type="match status" value="1"/>
</dbReference>
<dbReference type="InterPro" id="IPR036291">
    <property type="entry name" value="NAD(P)-bd_dom_sf"/>
</dbReference>
<keyword evidence="1" id="KW-0472">Membrane</keyword>
<comment type="caution">
    <text evidence="2">The sequence shown here is derived from an EMBL/GenBank/DDBJ whole genome shotgun (WGS) entry which is preliminary data.</text>
</comment>
<gene>
    <name evidence="2" type="ORF">F5878DRAFT_589684</name>
</gene>
<keyword evidence="1" id="KW-0812">Transmembrane</keyword>
<protein>
    <submittedName>
        <fullName evidence="2">Uncharacterized protein</fullName>
    </submittedName>
</protein>
<dbReference type="EMBL" id="MU806555">
    <property type="protein sequence ID" value="KAJ3834277.1"/>
    <property type="molecule type" value="Genomic_DNA"/>
</dbReference>
<sequence length="155" mass="16719">MRSLDVSFASRGIRIASIHPFFAATSMVPEIIRLQLSGIPLTPVPRIAGAILYAASQPDPSCNGAAFWIPDGGASTFMISREEFKPGIYDYIDSKSNATSVGLTGLRSFILRTCILIQLLWKELVLVCGSALIIGCFIWSLVGCMLTRVPTIPVA</sequence>
<keyword evidence="1" id="KW-1133">Transmembrane helix</keyword>
<accession>A0AA38P0Y2</accession>